<feature type="transmembrane region" description="Helical" evidence="1">
    <location>
        <begin position="90"/>
        <end position="111"/>
    </location>
</feature>
<feature type="transmembrane region" description="Helical" evidence="1">
    <location>
        <begin position="63"/>
        <end position="84"/>
    </location>
</feature>
<dbReference type="PANTHER" id="PTHR13146">
    <property type="match status" value="1"/>
</dbReference>
<proteinExistence type="predicted"/>
<feature type="transmembrane region" description="Helical" evidence="1">
    <location>
        <begin position="120"/>
        <end position="141"/>
    </location>
</feature>
<organism evidence="2">
    <name type="scientific">Chromera velia CCMP2878</name>
    <dbReference type="NCBI Taxonomy" id="1169474"/>
    <lineage>
        <taxon>Eukaryota</taxon>
        <taxon>Sar</taxon>
        <taxon>Alveolata</taxon>
        <taxon>Colpodellida</taxon>
        <taxon>Chromeraceae</taxon>
        <taxon>Chromera</taxon>
    </lineage>
</organism>
<feature type="transmembrane region" description="Helical" evidence="1">
    <location>
        <begin position="298"/>
        <end position="315"/>
    </location>
</feature>
<dbReference type="EMBL" id="CDMZ01003827">
    <property type="protein sequence ID" value="CEM47735.1"/>
    <property type="molecule type" value="Genomic_DNA"/>
</dbReference>
<feature type="transmembrane region" description="Helical" evidence="1">
    <location>
        <begin position="189"/>
        <end position="211"/>
    </location>
</feature>
<dbReference type="VEuPathDB" id="CryptoDB:Cvel_1341"/>
<gene>
    <name evidence="2" type="ORF">Cvel_1341</name>
</gene>
<sequence>MFIGEFLCLGVYSWAFWSDRRKAKREVQTGVITQGGFVQETLLAQREGAEDDNRKALTGFANLLLWIPALLDMTGTALMMTGFAQGVAASVYQMLRGAVVLFIGVASVMFLGRRLPLYKWIVLCLVFFGVLFVGLSAVLFPDPEEEMSLGGGGLFGLILIILAQIVAAGQNVVEEKIVSKYKAAPLKCVGLEGAFGLISVVLFLVVFYFSFGNQRKGSMFDMISGFRQSFVENETILYTDLVLIFTIAILNFTGMTITYLVSATSRATVDTCRTILVWVVSLGLGWEKFRAEAFPIQLVGFFVLAFGTFVFNDAVRIPKWLKREEQESYDQTNKIKKGGDSPQTSSKNFAPYRKSDYFTVPANAQLCHDLQPIPISSSDDEGSLEMERKMEVFIKGGKQSSMD</sequence>
<keyword evidence="1" id="KW-0812">Transmembrane</keyword>
<feature type="transmembrane region" description="Helical" evidence="1">
    <location>
        <begin position="147"/>
        <end position="168"/>
    </location>
</feature>
<keyword evidence="1" id="KW-1133">Transmembrane helix</keyword>
<reference evidence="2" key="1">
    <citation type="submission" date="2014-11" db="EMBL/GenBank/DDBJ databases">
        <authorList>
            <person name="Otto D Thomas"/>
            <person name="Naeem Raeece"/>
        </authorList>
    </citation>
    <scope>NUCLEOTIDE SEQUENCE</scope>
</reference>
<dbReference type="InterPro" id="IPR037185">
    <property type="entry name" value="EmrE-like"/>
</dbReference>
<dbReference type="AlphaFoldDB" id="A0A0G4HTK9"/>
<protein>
    <recommendedName>
        <fullName evidence="3">EamA domain-containing protein</fullName>
    </recommendedName>
</protein>
<dbReference type="SUPFAM" id="SSF103481">
    <property type="entry name" value="Multidrug resistance efflux transporter EmrE"/>
    <property type="match status" value="1"/>
</dbReference>
<accession>A0A0G4HTK9</accession>
<dbReference type="PhylomeDB" id="A0A0G4HTK9"/>
<dbReference type="Gene3D" id="1.10.3730.20">
    <property type="match status" value="1"/>
</dbReference>
<feature type="transmembrane region" description="Helical" evidence="1">
    <location>
        <begin position="236"/>
        <end position="260"/>
    </location>
</feature>
<evidence type="ECO:0008006" key="3">
    <source>
        <dbReference type="Google" id="ProtNLM"/>
    </source>
</evidence>
<keyword evidence="1" id="KW-0472">Membrane</keyword>
<dbReference type="PANTHER" id="PTHR13146:SF0">
    <property type="entry name" value="SOLUTE CARRIER FAMILY 35 MEMBER F6"/>
    <property type="match status" value="1"/>
</dbReference>
<evidence type="ECO:0000313" key="2">
    <source>
        <dbReference type="EMBL" id="CEM47735.1"/>
    </source>
</evidence>
<name>A0A0G4HTK9_9ALVE</name>
<dbReference type="GO" id="GO:0016020">
    <property type="term" value="C:membrane"/>
    <property type="evidence" value="ECO:0007669"/>
    <property type="project" value="TreeGrafter"/>
</dbReference>
<evidence type="ECO:0000256" key="1">
    <source>
        <dbReference type="SAM" id="Phobius"/>
    </source>
</evidence>